<dbReference type="EMBL" id="AZEF01000027">
    <property type="protein sequence ID" value="KRL01097.1"/>
    <property type="molecule type" value="Genomic_DNA"/>
</dbReference>
<dbReference type="AlphaFoldDB" id="A0A0R1M0H7"/>
<dbReference type="PROSITE" id="PS01081">
    <property type="entry name" value="HTH_TETR_1"/>
    <property type="match status" value="1"/>
</dbReference>
<protein>
    <recommendedName>
        <fullName evidence="3">HTH tetR-type domain-containing protein</fullName>
    </recommendedName>
</protein>
<dbReference type="GO" id="GO:0003677">
    <property type="term" value="F:DNA binding"/>
    <property type="evidence" value="ECO:0007669"/>
    <property type="project" value="UniProtKB-UniRule"/>
</dbReference>
<dbReference type="STRING" id="1423731.FC81_GL001236"/>
<dbReference type="Gene3D" id="1.10.10.60">
    <property type="entry name" value="Homeodomain-like"/>
    <property type="match status" value="1"/>
</dbReference>
<proteinExistence type="predicted"/>
<gene>
    <name evidence="4" type="ORF">FC81_GL001236</name>
</gene>
<dbReference type="PRINTS" id="PR00455">
    <property type="entry name" value="HTHTETR"/>
</dbReference>
<evidence type="ECO:0000256" key="1">
    <source>
        <dbReference type="ARBA" id="ARBA00023125"/>
    </source>
</evidence>
<dbReference type="PANTHER" id="PTHR43479">
    <property type="entry name" value="ACREF/ENVCD OPERON REPRESSOR-RELATED"/>
    <property type="match status" value="1"/>
</dbReference>
<keyword evidence="1 2" id="KW-0238">DNA-binding</keyword>
<accession>A0A0R1M0H7</accession>
<dbReference type="PATRIC" id="fig|1423731.3.peg.1269"/>
<comment type="caution">
    <text evidence="4">The sequence shown here is derived from an EMBL/GenBank/DDBJ whole genome shotgun (WGS) entry which is preliminary data.</text>
</comment>
<dbReference type="PANTHER" id="PTHR43479:SF11">
    <property type="entry name" value="ACREF_ENVCD OPERON REPRESSOR-RELATED"/>
    <property type="match status" value="1"/>
</dbReference>
<dbReference type="Gene3D" id="1.10.357.10">
    <property type="entry name" value="Tetracycline Repressor, domain 2"/>
    <property type="match status" value="1"/>
</dbReference>
<evidence type="ECO:0000259" key="3">
    <source>
        <dbReference type="PROSITE" id="PS50977"/>
    </source>
</evidence>
<feature type="domain" description="HTH tetR-type" evidence="3">
    <location>
        <begin position="7"/>
        <end position="67"/>
    </location>
</feature>
<evidence type="ECO:0000256" key="2">
    <source>
        <dbReference type="PROSITE-ProRule" id="PRU00335"/>
    </source>
</evidence>
<dbReference type="PROSITE" id="PS50977">
    <property type="entry name" value="HTH_TETR_2"/>
    <property type="match status" value="1"/>
</dbReference>
<dbReference type="InterPro" id="IPR050624">
    <property type="entry name" value="HTH-type_Tx_Regulator"/>
</dbReference>
<name>A0A0R1M0H7_9LACO</name>
<evidence type="ECO:0000313" key="5">
    <source>
        <dbReference type="Proteomes" id="UP000051621"/>
    </source>
</evidence>
<dbReference type="InterPro" id="IPR009057">
    <property type="entry name" value="Homeodomain-like_sf"/>
</dbReference>
<dbReference type="Pfam" id="PF00440">
    <property type="entry name" value="TetR_N"/>
    <property type="match status" value="1"/>
</dbReference>
<dbReference type="RefSeq" id="WP_057744092.1">
    <property type="nucleotide sequence ID" value="NZ_AZEF01000027.1"/>
</dbReference>
<keyword evidence="5" id="KW-1185">Reference proteome</keyword>
<reference evidence="4 5" key="1">
    <citation type="journal article" date="2015" name="Genome Announc.">
        <title>Expanding the biotechnology potential of lactobacilli through comparative genomics of 213 strains and associated genera.</title>
        <authorList>
            <person name="Sun Z."/>
            <person name="Harris H.M."/>
            <person name="McCann A."/>
            <person name="Guo C."/>
            <person name="Argimon S."/>
            <person name="Zhang W."/>
            <person name="Yang X."/>
            <person name="Jeffery I.B."/>
            <person name="Cooney J.C."/>
            <person name="Kagawa T.F."/>
            <person name="Liu W."/>
            <person name="Song Y."/>
            <person name="Salvetti E."/>
            <person name="Wrobel A."/>
            <person name="Rasinkangas P."/>
            <person name="Parkhill J."/>
            <person name="Rea M.C."/>
            <person name="O'Sullivan O."/>
            <person name="Ritari J."/>
            <person name="Douillard F.P."/>
            <person name="Paul Ross R."/>
            <person name="Yang R."/>
            <person name="Briner A.E."/>
            <person name="Felis G.E."/>
            <person name="de Vos W.M."/>
            <person name="Barrangou R."/>
            <person name="Klaenhammer T.R."/>
            <person name="Caufield P.W."/>
            <person name="Cui Y."/>
            <person name="Zhang H."/>
            <person name="O'Toole P.W."/>
        </authorList>
    </citation>
    <scope>NUCLEOTIDE SEQUENCE [LARGE SCALE GENOMIC DNA]</scope>
    <source>
        <strain evidence="4 5">DSM 19910</strain>
    </source>
</reference>
<dbReference type="SUPFAM" id="SSF46689">
    <property type="entry name" value="Homeodomain-like"/>
    <property type="match status" value="1"/>
</dbReference>
<dbReference type="InterPro" id="IPR001647">
    <property type="entry name" value="HTH_TetR"/>
</dbReference>
<sequence length="190" mass="21758">MVAKDYSDTKKTIIATAIKEIDTRGYKELSLRKLADSCGLTTGAFYRHFSSKDELFTSLMFEISADFIKENSHKKENLPKPREELLLLGKNIFNLFEKQGNLLDFLFFNPVSMTVYAQNNKEQDNFPLLNKVHQLIACIIKDESLDLDPSETFIKIWAFLQGYILLVHKGVTEFSQPLLASTLNSLLIKE</sequence>
<evidence type="ECO:0000313" key="4">
    <source>
        <dbReference type="EMBL" id="KRL01097.1"/>
    </source>
</evidence>
<dbReference type="InterPro" id="IPR023772">
    <property type="entry name" value="DNA-bd_HTH_TetR-type_CS"/>
</dbReference>
<feature type="DNA-binding region" description="H-T-H motif" evidence="2">
    <location>
        <begin position="30"/>
        <end position="49"/>
    </location>
</feature>
<dbReference type="Proteomes" id="UP000051621">
    <property type="component" value="Unassembled WGS sequence"/>
</dbReference>
<organism evidence="4 5">
    <name type="scientific">Liquorilactobacillus capillatus DSM 19910</name>
    <dbReference type="NCBI Taxonomy" id="1423731"/>
    <lineage>
        <taxon>Bacteria</taxon>
        <taxon>Bacillati</taxon>
        <taxon>Bacillota</taxon>
        <taxon>Bacilli</taxon>
        <taxon>Lactobacillales</taxon>
        <taxon>Lactobacillaceae</taxon>
        <taxon>Liquorilactobacillus</taxon>
    </lineage>
</organism>